<keyword evidence="3" id="KW-1185">Reference proteome</keyword>
<dbReference type="EMBL" id="KQ483662">
    <property type="protein sequence ID" value="KYP43565.1"/>
    <property type="molecule type" value="Genomic_DNA"/>
</dbReference>
<feature type="domain" description="DUF4220" evidence="1">
    <location>
        <begin position="1"/>
        <end position="107"/>
    </location>
</feature>
<reference evidence="2" key="1">
    <citation type="journal article" date="2012" name="Nat. Biotechnol.">
        <title>Draft genome sequence of pigeonpea (Cajanus cajan), an orphan legume crop of resource-poor farmers.</title>
        <authorList>
            <person name="Varshney R.K."/>
            <person name="Chen W."/>
            <person name="Li Y."/>
            <person name="Bharti A.K."/>
            <person name="Saxena R.K."/>
            <person name="Schlueter J.A."/>
            <person name="Donoghue M.T."/>
            <person name="Azam S."/>
            <person name="Fan G."/>
            <person name="Whaley A.M."/>
            <person name="Farmer A.D."/>
            <person name="Sheridan J."/>
            <person name="Iwata A."/>
            <person name="Tuteja R."/>
            <person name="Penmetsa R.V."/>
            <person name="Wu W."/>
            <person name="Upadhyaya H.D."/>
            <person name="Yang S.P."/>
            <person name="Shah T."/>
            <person name="Saxena K.B."/>
            <person name="Michael T."/>
            <person name="McCombie W.R."/>
            <person name="Yang B."/>
            <person name="Zhang G."/>
            <person name="Yang H."/>
            <person name="Wang J."/>
            <person name="Spillane C."/>
            <person name="Cook D.R."/>
            <person name="May G.D."/>
            <person name="Xu X."/>
            <person name="Jackson S.A."/>
        </authorList>
    </citation>
    <scope>NUCLEOTIDE SEQUENCE [LARGE SCALE GENOMIC DNA]</scope>
</reference>
<dbReference type="OMA" id="QPEEVYC"/>
<name>A0A151RM62_CAJCA</name>
<dbReference type="Proteomes" id="UP000075243">
    <property type="component" value="Unassembled WGS sequence"/>
</dbReference>
<proteinExistence type="predicted"/>
<evidence type="ECO:0000259" key="1">
    <source>
        <dbReference type="Pfam" id="PF13968"/>
    </source>
</evidence>
<organism evidence="2 3">
    <name type="scientific">Cajanus cajan</name>
    <name type="common">Pigeon pea</name>
    <name type="synonym">Cajanus indicus</name>
    <dbReference type="NCBI Taxonomy" id="3821"/>
    <lineage>
        <taxon>Eukaryota</taxon>
        <taxon>Viridiplantae</taxon>
        <taxon>Streptophyta</taxon>
        <taxon>Embryophyta</taxon>
        <taxon>Tracheophyta</taxon>
        <taxon>Spermatophyta</taxon>
        <taxon>Magnoliopsida</taxon>
        <taxon>eudicotyledons</taxon>
        <taxon>Gunneridae</taxon>
        <taxon>Pentapetalae</taxon>
        <taxon>rosids</taxon>
        <taxon>fabids</taxon>
        <taxon>Fabales</taxon>
        <taxon>Fabaceae</taxon>
        <taxon>Papilionoideae</taxon>
        <taxon>50 kb inversion clade</taxon>
        <taxon>NPAAA clade</taxon>
        <taxon>indigoferoid/millettioid clade</taxon>
        <taxon>Phaseoleae</taxon>
        <taxon>Cajanus</taxon>
    </lineage>
</organism>
<dbReference type="InterPro" id="IPR025315">
    <property type="entry name" value="DUF4220"/>
</dbReference>
<evidence type="ECO:0000313" key="2">
    <source>
        <dbReference type="EMBL" id="KYP43565.1"/>
    </source>
</evidence>
<gene>
    <name evidence="2" type="ORF">KK1_034992</name>
</gene>
<dbReference type="AlphaFoldDB" id="A0A151RM62"/>
<protein>
    <recommendedName>
        <fullName evidence="1">DUF4220 domain-containing protein</fullName>
    </recommendedName>
</protein>
<dbReference type="Pfam" id="PF13968">
    <property type="entry name" value="DUF4220"/>
    <property type="match status" value="1"/>
</dbReference>
<dbReference type="Gramene" id="C.cajan_32717.t">
    <property type="protein sequence ID" value="C.cajan_32717.t.cds1"/>
    <property type="gene ID" value="C.cajan_32717"/>
</dbReference>
<evidence type="ECO:0000313" key="3">
    <source>
        <dbReference type="Proteomes" id="UP000075243"/>
    </source>
</evidence>
<accession>A0A151RM62</accession>
<sequence>MGVISSNLGDYYHKGEKSKNVDPHLLAFWAPFFLIHHGGPDTITTYSLEDNELWLRHFVGLLSQTTLTVYIIILSWDGNWLSHLTIPMLIVGIIKYGERTWSLYCGSVPA</sequence>
<dbReference type="PANTHER" id="PTHR31325">
    <property type="entry name" value="OS01G0798800 PROTEIN-RELATED"/>
    <property type="match status" value="1"/>
</dbReference>
<dbReference type="STRING" id="3821.A0A151RM62"/>